<organism evidence="1 2">
    <name type="scientific">Methanomethylovorans hollandica (strain DSM 15978 / NBRC 107637 / DMS1)</name>
    <dbReference type="NCBI Taxonomy" id="867904"/>
    <lineage>
        <taxon>Archaea</taxon>
        <taxon>Methanobacteriati</taxon>
        <taxon>Methanobacteriota</taxon>
        <taxon>Stenosarchaea group</taxon>
        <taxon>Methanomicrobia</taxon>
        <taxon>Methanosarcinales</taxon>
        <taxon>Methanosarcinaceae</taxon>
        <taxon>Methanomethylovorans</taxon>
    </lineage>
</organism>
<dbReference type="KEGG" id="mhz:Metho_1284"/>
<sequence length="352" mass="40896">MDSSNEQDSVKRLIFGMDEQIAAIQKAISDFEDGQRVNIAILALPYAGKSELVDEIVKMHPHEVTKVTFSSIIDNKDHIPLLGDPNKIMIFDNCHYLYMRKIGGFDVIEEFLNVMLSSDERLYITTWNIHSWNYLHRVLDIGRYFPVQVHIPLLNSADMKEFLLSTYDEGEIQFVNDIHVKEEKIFQVTKIPIAQQITHGKVNLYSLHINYVALRTLLFNRTPSETAESIIFNEITKISRGNPGVAKKIWNKWLEYPTIKTSSTKNIVPTDIELDSTGRFVLYIILSMGYIKKEELKNILYLSCNADDMMISRLLFEMLSQKLILEKDEYYSILPEKLHVVVKYLENIRLVW</sequence>
<dbReference type="GeneID" id="14407093"/>
<accession>L0KVP2</accession>
<dbReference type="SUPFAM" id="SSF52540">
    <property type="entry name" value="P-loop containing nucleoside triphosphate hydrolases"/>
    <property type="match status" value="1"/>
</dbReference>
<dbReference type="STRING" id="867904.Metho_1284"/>
<proteinExistence type="predicted"/>
<gene>
    <name evidence="1" type="ordered locus">Metho_1284</name>
</gene>
<dbReference type="HOGENOM" id="CLU_803187_0_0_2"/>
<dbReference type="OrthoDB" id="326898at2157"/>
<dbReference type="RefSeq" id="WP_015324673.1">
    <property type="nucleotide sequence ID" value="NC_019977.1"/>
</dbReference>
<evidence type="ECO:0000313" key="2">
    <source>
        <dbReference type="Proteomes" id="UP000010866"/>
    </source>
</evidence>
<evidence type="ECO:0000313" key="1">
    <source>
        <dbReference type="EMBL" id="AGB49507.1"/>
    </source>
</evidence>
<dbReference type="InterPro" id="IPR027417">
    <property type="entry name" value="P-loop_NTPase"/>
</dbReference>
<dbReference type="Proteomes" id="UP000010866">
    <property type="component" value="Chromosome"/>
</dbReference>
<reference evidence="2" key="1">
    <citation type="submission" date="2012-02" db="EMBL/GenBank/DDBJ databases">
        <title>Complete sequence of chromosome of Methanomethylovorans hollandica DSM 15978.</title>
        <authorList>
            <person name="Lucas S."/>
            <person name="Copeland A."/>
            <person name="Lapidus A."/>
            <person name="Glavina del Rio T."/>
            <person name="Dalin E."/>
            <person name="Tice H."/>
            <person name="Bruce D."/>
            <person name="Goodwin L."/>
            <person name="Pitluck S."/>
            <person name="Peters L."/>
            <person name="Mikhailova N."/>
            <person name="Held B."/>
            <person name="Kyrpides N."/>
            <person name="Mavromatis K."/>
            <person name="Ivanova N."/>
            <person name="Brettin T."/>
            <person name="Detter J.C."/>
            <person name="Han C."/>
            <person name="Larimer F."/>
            <person name="Land M."/>
            <person name="Hauser L."/>
            <person name="Markowitz V."/>
            <person name="Cheng J.-F."/>
            <person name="Hugenholtz P."/>
            <person name="Woyke T."/>
            <person name="Wu D."/>
            <person name="Spring S."/>
            <person name="Schroeder M."/>
            <person name="Brambilla E."/>
            <person name="Klenk H.-P."/>
            <person name="Eisen J.A."/>
        </authorList>
    </citation>
    <scope>NUCLEOTIDE SEQUENCE [LARGE SCALE GENOMIC DNA]</scope>
    <source>
        <strain evidence="2">DSM 15978 / NBRC 107637 / DMS1</strain>
    </source>
</reference>
<dbReference type="EMBL" id="CP003362">
    <property type="protein sequence ID" value="AGB49507.1"/>
    <property type="molecule type" value="Genomic_DNA"/>
</dbReference>
<name>L0KVP2_METHD</name>
<keyword evidence="2" id="KW-1185">Reference proteome</keyword>
<protein>
    <submittedName>
        <fullName evidence="1">Uncharacterized protein</fullName>
    </submittedName>
</protein>
<dbReference type="AlphaFoldDB" id="L0KVP2"/>